<dbReference type="PANTHER" id="PTHR36435">
    <property type="entry name" value="SLR1288 PROTEIN"/>
    <property type="match status" value="1"/>
</dbReference>
<dbReference type="InterPro" id="IPR003675">
    <property type="entry name" value="Rce1/LyrA-like_dom"/>
</dbReference>
<feature type="transmembrane region" description="Helical" evidence="1">
    <location>
        <begin position="75"/>
        <end position="102"/>
    </location>
</feature>
<evidence type="ECO:0000259" key="2">
    <source>
        <dbReference type="Pfam" id="PF02517"/>
    </source>
</evidence>
<accession>A0ABU1U4H6</accession>
<keyword evidence="1" id="KW-0812">Transmembrane</keyword>
<keyword evidence="1" id="KW-0472">Membrane</keyword>
<feature type="transmembrane region" description="Helical" evidence="1">
    <location>
        <begin position="229"/>
        <end position="250"/>
    </location>
</feature>
<comment type="caution">
    <text evidence="3">The sequence shown here is derived from an EMBL/GenBank/DDBJ whole genome shotgun (WGS) entry which is preliminary data.</text>
</comment>
<dbReference type="GO" id="GO:0008233">
    <property type="term" value="F:peptidase activity"/>
    <property type="evidence" value="ECO:0007669"/>
    <property type="project" value="UniProtKB-KW"/>
</dbReference>
<dbReference type="EMBL" id="JAVDWA010000007">
    <property type="protein sequence ID" value="MDR7074360.1"/>
    <property type="molecule type" value="Genomic_DNA"/>
</dbReference>
<sequence>MDNVFERSKARYLVGWVVLSFVLSFFVPDFKYSTNLLLLIILYFIPLWWFNSKLKKDGQSLRHFFPKPFPIKKTTLMASVVMTLVFAVGMLLLVIAAILFLFPEAENMILPSQPKEVSLGFFIFNMINLVIIAPVCEEIIFRGFVLGRLTYKFGVNKGIIFSSFIFGVMHFTNVFGAAMFGIILCILYIKSNSLITTIIVHAFYNAVVACGDIYSFIDEGNYSGNLSAPPLYPTMIVALLCTIIALLWIVPFLKKNWQPAPLVYENQVIEQ</sequence>
<feature type="transmembrane region" description="Helical" evidence="1">
    <location>
        <begin position="122"/>
        <end position="147"/>
    </location>
</feature>
<keyword evidence="1" id="KW-1133">Transmembrane helix</keyword>
<evidence type="ECO:0000313" key="4">
    <source>
        <dbReference type="Proteomes" id="UP001258181"/>
    </source>
</evidence>
<gene>
    <name evidence="3" type="ORF">J2X07_003356</name>
</gene>
<feature type="transmembrane region" description="Helical" evidence="1">
    <location>
        <begin position="36"/>
        <end position="54"/>
    </location>
</feature>
<keyword evidence="4" id="KW-1185">Reference proteome</keyword>
<evidence type="ECO:0000256" key="1">
    <source>
        <dbReference type="SAM" id="Phobius"/>
    </source>
</evidence>
<dbReference type="GO" id="GO:0006508">
    <property type="term" value="P:proteolysis"/>
    <property type="evidence" value="ECO:0007669"/>
    <property type="project" value="UniProtKB-KW"/>
</dbReference>
<reference evidence="3 4" key="1">
    <citation type="submission" date="2023-07" db="EMBL/GenBank/DDBJ databases">
        <title>Sorghum-associated microbial communities from plants grown in Nebraska, USA.</title>
        <authorList>
            <person name="Schachtman D."/>
        </authorList>
    </citation>
    <scope>NUCLEOTIDE SEQUENCE [LARGE SCALE GENOMIC DNA]</scope>
    <source>
        <strain evidence="3 4">BE211</strain>
    </source>
</reference>
<dbReference type="PANTHER" id="PTHR36435:SF1">
    <property type="entry name" value="CAAX AMINO TERMINAL PROTEASE FAMILY PROTEIN"/>
    <property type="match status" value="1"/>
</dbReference>
<keyword evidence="3" id="KW-0645">Protease</keyword>
<name>A0ABU1U4H6_9BACL</name>
<keyword evidence="3" id="KW-0378">Hydrolase</keyword>
<feature type="domain" description="CAAX prenyl protease 2/Lysostaphin resistance protein A-like" evidence="2">
    <location>
        <begin position="122"/>
        <end position="207"/>
    </location>
</feature>
<dbReference type="InterPro" id="IPR052710">
    <property type="entry name" value="CAAX_protease"/>
</dbReference>
<protein>
    <submittedName>
        <fullName evidence="3">Membrane protease YdiL (CAAX protease family)</fullName>
    </submittedName>
</protein>
<feature type="transmembrane region" description="Helical" evidence="1">
    <location>
        <begin position="195"/>
        <end position="217"/>
    </location>
</feature>
<organism evidence="3 4">
    <name type="scientific">Fictibacillus barbaricus</name>
    <dbReference type="NCBI Taxonomy" id="182136"/>
    <lineage>
        <taxon>Bacteria</taxon>
        <taxon>Bacillati</taxon>
        <taxon>Bacillota</taxon>
        <taxon>Bacilli</taxon>
        <taxon>Bacillales</taxon>
        <taxon>Fictibacillaceae</taxon>
        <taxon>Fictibacillus</taxon>
    </lineage>
</organism>
<dbReference type="RefSeq" id="WP_310261187.1">
    <property type="nucleotide sequence ID" value="NZ_JAVDWA010000007.1"/>
</dbReference>
<dbReference type="Proteomes" id="UP001258181">
    <property type="component" value="Unassembled WGS sequence"/>
</dbReference>
<dbReference type="Pfam" id="PF02517">
    <property type="entry name" value="Rce1-like"/>
    <property type="match status" value="1"/>
</dbReference>
<proteinExistence type="predicted"/>
<feature type="transmembrane region" description="Helical" evidence="1">
    <location>
        <begin position="159"/>
        <end position="189"/>
    </location>
</feature>
<evidence type="ECO:0000313" key="3">
    <source>
        <dbReference type="EMBL" id="MDR7074360.1"/>
    </source>
</evidence>
<feature type="transmembrane region" description="Helical" evidence="1">
    <location>
        <begin position="12"/>
        <end position="30"/>
    </location>
</feature>